<reference evidence="1" key="1">
    <citation type="submission" date="2018-05" db="EMBL/GenBank/DDBJ databases">
        <authorList>
            <person name="Lanie J.A."/>
            <person name="Ng W.-L."/>
            <person name="Kazmierczak K.M."/>
            <person name="Andrzejewski T.M."/>
            <person name="Davidsen T.M."/>
            <person name="Wayne K.J."/>
            <person name="Tettelin H."/>
            <person name="Glass J.I."/>
            <person name="Rusch D."/>
            <person name="Podicherti R."/>
            <person name="Tsui H.-C.T."/>
            <person name="Winkler M.E."/>
        </authorList>
    </citation>
    <scope>NUCLEOTIDE SEQUENCE</scope>
</reference>
<proteinExistence type="predicted"/>
<accession>A0A382CZD5</accession>
<sequence length="110" mass="12846">MLYRVRAKIIEQRLGRFYEKLTDGTIDNQLPDGKEIVASMKRATITTSGVVEWFETCFCSTPLQHECETQYDSYFYEIDTKLVQKSGKIKGESFWSHMESMTNRQLDDSD</sequence>
<organism evidence="1">
    <name type="scientific">marine metagenome</name>
    <dbReference type="NCBI Taxonomy" id="408172"/>
    <lineage>
        <taxon>unclassified sequences</taxon>
        <taxon>metagenomes</taxon>
        <taxon>ecological metagenomes</taxon>
    </lineage>
</organism>
<dbReference type="EMBL" id="UINC01036741">
    <property type="protein sequence ID" value="SVB31172.1"/>
    <property type="molecule type" value="Genomic_DNA"/>
</dbReference>
<protein>
    <submittedName>
        <fullName evidence="1">Uncharacterized protein</fullName>
    </submittedName>
</protein>
<evidence type="ECO:0000313" key="1">
    <source>
        <dbReference type="EMBL" id="SVB31172.1"/>
    </source>
</evidence>
<dbReference type="AlphaFoldDB" id="A0A382CZD5"/>
<name>A0A382CZD5_9ZZZZ</name>
<gene>
    <name evidence="1" type="ORF">METZ01_LOCUS184026</name>
</gene>